<proteinExistence type="predicted"/>
<dbReference type="GO" id="GO:0008168">
    <property type="term" value="F:methyltransferase activity"/>
    <property type="evidence" value="ECO:0007669"/>
    <property type="project" value="InterPro"/>
</dbReference>
<evidence type="ECO:0000313" key="3">
    <source>
        <dbReference type="EMBL" id="ROW02956.1"/>
    </source>
</evidence>
<gene>
    <name evidence="3" type="ORF">VSDG_01890</name>
</gene>
<sequence>MPRISPSTIRRAYNISPHAATLLPATRDLPSALNELRWIQPEAYTTHLASLIKTTPLLGGSGGSPSSPPTTLRVLDLCTGTGCIALLLYSLLRRAVPDLHVRGIDICPQAVQLARENARYNASRGLLGPSPSPSPSPSSPSSSPSQVQPPPRQSLAFSQADIFSDALLEDLATPPWQQQQDRHRRRPWDVMVCNPPYVSHWGFAHQTARCVRNHEPKLAQVPMVTYDGGGGGGSCGSGTTAAAYEPEDVFYARLLDIGARLRPGVMLFEVGDLEQALRVVDMALGHKGLSGAGAEVRAEVWRDWPDATPEEGEETLATVCGGSRQVQVRGSGHGRSVLIQCS</sequence>
<dbReference type="InterPro" id="IPR050320">
    <property type="entry name" value="N5-glutamine_MTase"/>
</dbReference>
<name>A0A423WHU5_CYTCH</name>
<dbReference type="PANTHER" id="PTHR18895:SF74">
    <property type="entry name" value="MTRF1L RELEASE FACTOR GLUTAMINE METHYLTRANSFERASE"/>
    <property type="match status" value="1"/>
</dbReference>
<dbReference type="PANTHER" id="PTHR18895">
    <property type="entry name" value="HEMK METHYLTRANSFERASE"/>
    <property type="match status" value="1"/>
</dbReference>
<dbReference type="Gene3D" id="3.40.50.150">
    <property type="entry name" value="Vaccinia Virus protein VP39"/>
    <property type="match status" value="1"/>
</dbReference>
<dbReference type="EMBL" id="LJZO01000004">
    <property type="protein sequence ID" value="ROW02956.1"/>
    <property type="molecule type" value="Genomic_DNA"/>
</dbReference>
<comment type="caution">
    <text evidence="3">The sequence shown here is derived from an EMBL/GenBank/DDBJ whole genome shotgun (WGS) entry which is preliminary data.</text>
</comment>
<dbReference type="GO" id="GO:0005739">
    <property type="term" value="C:mitochondrion"/>
    <property type="evidence" value="ECO:0007669"/>
    <property type="project" value="TreeGrafter"/>
</dbReference>
<protein>
    <recommendedName>
        <fullName evidence="2">Methyltransferase domain-containing protein</fullName>
    </recommendedName>
</protein>
<keyword evidence="4" id="KW-1185">Reference proteome</keyword>
<dbReference type="Proteomes" id="UP000284375">
    <property type="component" value="Unassembled WGS sequence"/>
</dbReference>
<evidence type="ECO:0000313" key="4">
    <source>
        <dbReference type="Proteomes" id="UP000284375"/>
    </source>
</evidence>
<dbReference type="PROSITE" id="PS00092">
    <property type="entry name" value="N6_MTASE"/>
    <property type="match status" value="1"/>
</dbReference>
<feature type="domain" description="Methyltransferase" evidence="2">
    <location>
        <begin position="72"/>
        <end position="121"/>
    </location>
</feature>
<reference evidence="3 4" key="1">
    <citation type="submission" date="2015-09" db="EMBL/GenBank/DDBJ databases">
        <title>Host preference determinants of Valsa canker pathogens revealed by comparative genomics.</title>
        <authorList>
            <person name="Yin Z."/>
            <person name="Huang L."/>
        </authorList>
    </citation>
    <scope>NUCLEOTIDE SEQUENCE [LARGE SCALE GENOMIC DNA]</scope>
    <source>
        <strain evidence="3 4">YSFL</strain>
    </source>
</reference>
<feature type="region of interest" description="Disordered" evidence="1">
    <location>
        <begin position="123"/>
        <end position="154"/>
    </location>
</feature>
<dbReference type="STRING" id="252740.A0A423WHU5"/>
<dbReference type="InterPro" id="IPR029063">
    <property type="entry name" value="SAM-dependent_MTases_sf"/>
</dbReference>
<dbReference type="InterPro" id="IPR002052">
    <property type="entry name" value="DNA_methylase_N6_adenine_CS"/>
</dbReference>
<dbReference type="GO" id="GO:0032259">
    <property type="term" value="P:methylation"/>
    <property type="evidence" value="ECO:0007669"/>
    <property type="project" value="InterPro"/>
</dbReference>
<accession>A0A423WHU5</accession>
<organism evidence="3 4">
    <name type="scientific">Cytospora chrysosperma</name>
    <name type="common">Cytospora canker fungus</name>
    <name type="synonym">Sphaeria chrysosperma</name>
    <dbReference type="NCBI Taxonomy" id="252740"/>
    <lineage>
        <taxon>Eukaryota</taxon>
        <taxon>Fungi</taxon>
        <taxon>Dikarya</taxon>
        <taxon>Ascomycota</taxon>
        <taxon>Pezizomycotina</taxon>
        <taxon>Sordariomycetes</taxon>
        <taxon>Sordariomycetidae</taxon>
        <taxon>Diaporthales</taxon>
        <taxon>Cytosporaceae</taxon>
        <taxon>Cytospora</taxon>
    </lineage>
</organism>
<dbReference type="InterPro" id="IPR025714">
    <property type="entry name" value="Methyltranfer_dom"/>
</dbReference>
<dbReference type="GO" id="GO:0003676">
    <property type="term" value="F:nucleic acid binding"/>
    <property type="evidence" value="ECO:0007669"/>
    <property type="project" value="InterPro"/>
</dbReference>
<evidence type="ECO:0000259" key="2">
    <source>
        <dbReference type="Pfam" id="PF13847"/>
    </source>
</evidence>
<dbReference type="CDD" id="cd02440">
    <property type="entry name" value="AdoMet_MTases"/>
    <property type="match status" value="1"/>
</dbReference>
<dbReference type="AlphaFoldDB" id="A0A423WHU5"/>
<dbReference type="OrthoDB" id="269872at2759"/>
<evidence type="ECO:0000256" key="1">
    <source>
        <dbReference type="SAM" id="MobiDB-lite"/>
    </source>
</evidence>
<dbReference type="SUPFAM" id="SSF53335">
    <property type="entry name" value="S-adenosyl-L-methionine-dependent methyltransferases"/>
    <property type="match status" value="1"/>
</dbReference>
<dbReference type="Pfam" id="PF13847">
    <property type="entry name" value="Methyltransf_31"/>
    <property type="match status" value="1"/>
</dbReference>